<dbReference type="Gene3D" id="3.40.50.720">
    <property type="entry name" value="NAD(P)-binding Rossmann-like Domain"/>
    <property type="match status" value="1"/>
</dbReference>
<dbReference type="InterPro" id="IPR000683">
    <property type="entry name" value="Gfo/Idh/MocA-like_OxRdtase_N"/>
</dbReference>
<accession>A0ABM6LQ62</accession>
<dbReference type="GO" id="GO:0050112">
    <property type="term" value="F:inositol 2-dehydrogenase (NAD+) activity"/>
    <property type="evidence" value="ECO:0007669"/>
    <property type="project" value="UniProtKB-EC"/>
</dbReference>
<keyword evidence="3" id="KW-1185">Reference proteome</keyword>
<name>A0ABM6LQ62_9BACI</name>
<organism evidence="2 3">
    <name type="scientific">Bacillus sonorensis</name>
    <dbReference type="NCBI Taxonomy" id="119858"/>
    <lineage>
        <taxon>Bacteria</taxon>
        <taxon>Bacillati</taxon>
        <taxon>Bacillota</taxon>
        <taxon>Bacilli</taxon>
        <taxon>Bacillales</taxon>
        <taxon>Bacillaceae</taxon>
        <taxon>Bacillus</taxon>
    </lineage>
</organism>
<dbReference type="InterPro" id="IPR050424">
    <property type="entry name" value="Gfo-Idh-MocA_inositol_DH"/>
</dbReference>
<gene>
    <name evidence="2" type="ORF">S101395_04959</name>
</gene>
<sequence>MKLRIGVIGTGAIGKEHINRITNKLAGGEIVAVTDVNQEAAQQVVADYSLNAKVYPDDDSLIAAENVDAVLVTSWGPAHESSVLKAIKANKYVFCEKTFSDDCGRLHADRQ</sequence>
<feature type="domain" description="Gfo/Idh/MocA-like oxidoreductase N-terminal" evidence="1">
    <location>
        <begin position="3"/>
        <end position="97"/>
    </location>
</feature>
<proteinExistence type="predicted"/>
<evidence type="ECO:0000313" key="3">
    <source>
        <dbReference type="Proteomes" id="UP000196877"/>
    </source>
</evidence>
<evidence type="ECO:0000259" key="1">
    <source>
        <dbReference type="Pfam" id="PF01408"/>
    </source>
</evidence>
<dbReference type="PANTHER" id="PTHR43593">
    <property type="match status" value="1"/>
</dbReference>
<dbReference type="Pfam" id="PF01408">
    <property type="entry name" value="GFO_IDH_MocA"/>
    <property type="match status" value="1"/>
</dbReference>
<reference evidence="2 3" key="1">
    <citation type="submission" date="2017-06" db="EMBL/GenBank/DDBJ databases">
        <title>Genome sequence of Bacillus sonorensis strain SRCM101395.</title>
        <authorList>
            <person name="Cho S.H."/>
        </authorList>
    </citation>
    <scope>NUCLEOTIDE SEQUENCE [LARGE SCALE GENOMIC DNA]</scope>
    <source>
        <strain evidence="2 3">SRCM101395</strain>
    </source>
</reference>
<protein>
    <submittedName>
        <fullName evidence="2">Inositol 2-dehydrogenase</fullName>
        <ecNumber evidence="2">1.1.1.18</ecNumber>
        <ecNumber evidence="2">1.1.1.369</ecNumber>
    </submittedName>
</protein>
<keyword evidence="2" id="KW-0560">Oxidoreductase</keyword>
<dbReference type="EC" id="1.1.1.369" evidence="2"/>
<dbReference type="Proteomes" id="UP000196877">
    <property type="component" value="Chromosome"/>
</dbReference>
<dbReference type="EMBL" id="CP021920">
    <property type="protein sequence ID" value="ASB91442.1"/>
    <property type="molecule type" value="Genomic_DNA"/>
</dbReference>
<dbReference type="EC" id="1.1.1.18" evidence="2"/>
<dbReference type="PANTHER" id="PTHR43593:SF1">
    <property type="entry name" value="INOSITOL 2-DEHYDROGENASE"/>
    <property type="match status" value="1"/>
</dbReference>
<dbReference type="SUPFAM" id="SSF51735">
    <property type="entry name" value="NAD(P)-binding Rossmann-fold domains"/>
    <property type="match status" value="1"/>
</dbReference>
<dbReference type="InterPro" id="IPR036291">
    <property type="entry name" value="NAD(P)-bd_dom_sf"/>
</dbReference>
<evidence type="ECO:0000313" key="2">
    <source>
        <dbReference type="EMBL" id="ASB91442.1"/>
    </source>
</evidence>